<dbReference type="AlphaFoldDB" id="A0A1H3AJW4"/>
<dbReference type="EMBL" id="FNNA01000004">
    <property type="protein sequence ID" value="SDX30000.1"/>
    <property type="molecule type" value="Genomic_DNA"/>
</dbReference>
<dbReference type="STRING" id="1545044.SAMN05444276_104108"/>
<name>A0A1H3AJW4_9RHOB</name>
<evidence type="ECO:0008006" key="3">
    <source>
        <dbReference type="Google" id="ProtNLM"/>
    </source>
</evidence>
<reference evidence="2" key="1">
    <citation type="submission" date="2016-10" db="EMBL/GenBank/DDBJ databases">
        <authorList>
            <person name="Varghese N."/>
            <person name="Submissions S."/>
        </authorList>
    </citation>
    <scope>NUCLEOTIDE SEQUENCE [LARGE SCALE GENOMIC DNA]</scope>
    <source>
        <strain evidence="2">DSM 29303</strain>
    </source>
</reference>
<dbReference type="OrthoDB" id="7767968at2"/>
<gene>
    <name evidence="1" type="ORF">SAMN05444276_104108</name>
</gene>
<sequence length="348" mass="35638">MTMNLSDPAQIFAVKTKEYSIMFGGQPSFLSPARTGLGLGHAQGGPLADLFKGLSQAFQGLADLIGGLKGATGGGRGAPASFGTTPLLPTGSTGATDGAGMKPIAGTARIWGDPHFIGADGGQFDVQGQAGKTYNLLSDRGFQMNGRFDAWGSGGATVVGEVGITAGTNYINVEKTGKAVVNGHVLKDGERVALRGGGYAEKNGSEVTVKSGEWEVNFQTQRDHINMDIKTQNAVADGVRPHGLIGQTFDGDGKARNGDKGAGVQGGGAIEDVHGHIARAGDTSAVKSYEVAALWDTNFQHHNRDSGQASVVLDATSNALATLAMTGFSALFSSLFGASGSYGWGSQS</sequence>
<accession>A0A1H3AJW4</accession>
<dbReference type="RefSeq" id="WP_036736736.1">
    <property type="nucleotide sequence ID" value="NZ_FNNA01000004.1"/>
</dbReference>
<evidence type="ECO:0000313" key="1">
    <source>
        <dbReference type="EMBL" id="SDX30000.1"/>
    </source>
</evidence>
<organism evidence="1 2">
    <name type="scientific">Paracoccus sanguinis</name>
    <dbReference type="NCBI Taxonomy" id="1545044"/>
    <lineage>
        <taxon>Bacteria</taxon>
        <taxon>Pseudomonadati</taxon>
        <taxon>Pseudomonadota</taxon>
        <taxon>Alphaproteobacteria</taxon>
        <taxon>Rhodobacterales</taxon>
        <taxon>Paracoccaceae</taxon>
        <taxon>Paracoccus</taxon>
    </lineage>
</organism>
<protein>
    <recommendedName>
        <fullName evidence="3">DUF1521 domain-containing protein</fullName>
    </recommendedName>
</protein>
<keyword evidence="2" id="KW-1185">Reference proteome</keyword>
<evidence type="ECO:0000313" key="2">
    <source>
        <dbReference type="Proteomes" id="UP000182944"/>
    </source>
</evidence>
<proteinExistence type="predicted"/>
<dbReference type="Proteomes" id="UP000182944">
    <property type="component" value="Unassembled WGS sequence"/>
</dbReference>